<name>A0A8S1TGT4_PAROT</name>
<evidence type="ECO:0000313" key="2">
    <source>
        <dbReference type="Proteomes" id="UP000683925"/>
    </source>
</evidence>
<dbReference type="AlphaFoldDB" id="A0A8S1TGT4"/>
<sequence length="176" mass="21008">MRMEHFLLIIKQKYIIRNTNYEYVKVISKCNFLNRKIDWFFNSVSLTVVTLKCDQPAASIVSIQQENIYSQKSLCCVIKLGKHHEYSNNLIDQNFLLPYKKPNLQKLKDIKVMNSYLVGYDRTLQIYDISLFKYSTKVEIFFFINRQMIKDYGTDIIPFVLLNRIHRLVIFSSFTH</sequence>
<accession>A0A8S1TGT4</accession>
<comment type="caution">
    <text evidence="1">The sequence shown here is derived from an EMBL/GenBank/DDBJ whole genome shotgun (WGS) entry which is preliminary data.</text>
</comment>
<dbReference type="Proteomes" id="UP000683925">
    <property type="component" value="Unassembled WGS sequence"/>
</dbReference>
<gene>
    <name evidence="1" type="ORF">POCTA_138.1.T0230152</name>
</gene>
<evidence type="ECO:0000313" key="1">
    <source>
        <dbReference type="EMBL" id="CAD8150079.1"/>
    </source>
</evidence>
<organism evidence="1 2">
    <name type="scientific">Paramecium octaurelia</name>
    <dbReference type="NCBI Taxonomy" id="43137"/>
    <lineage>
        <taxon>Eukaryota</taxon>
        <taxon>Sar</taxon>
        <taxon>Alveolata</taxon>
        <taxon>Ciliophora</taxon>
        <taxon>Intramacronucleata</taxon>
        <taxon>Oligohymenophorea</taxon>
        <taxon>Peniculida</taxon>
        <taxon>Parameciidae</taxon>
        <taxon>Paramecium</taxon>
    </lineage>
</organism>
<dbReference type="EMBL" id="CAJJDP010000023">
    <property type="protein sequence ID" value="CAD8150079.1"/>
    <property type="molecule type" value="Genomic_DNA"/>
</dbReference>
<protein>
    <submittedName>
        <fullName evidence="1">Uncharacterized protein</fullName>
    </submittedName>
</protein>
<reference evidence="1" key="1">
    <citation type="submission" date="2021-01" db="EMBL/GenBank/DDBJ databases">
        <authorList>
            <consortium name="Genoscope - CEA"/>
            <person name="William W."/>
        </authorList>
    </citation>
    <scope>NUCLEOTIDE SEQUENCE</scope>
</reference>
<keyword evidence="2" id="KW-1185">Reference proteome</keyword>
<proteinExistence type="predicted"/>